<organism evidence="2 3">
    <name type="scientific">Durusdinium trenchii</name>
    <dbReference type="NCBI Taxonomy" id="1381693"/>
    <lineage>
        <taxon>Eukaryota</taxon>
        <taxon>Sar</taxon>
        <taxon>Alveolata</taxon>
        <taxon>Dinophyceae</taxon>
        <taxon>Suessiales</taxon>
        <taxon>Symbiodiniaceae</taxon>
        <taxon>Durusdinium</taxon>
    </lineage>
</organism>
<comment type="caution">
    <text evidence="2">The sequence shown here is derived from an EMBL/GenBank/DDBJ whole genome shotgun (WGS) entry which is preliminary data.</text>
</comment>
<keyword evidence="1" id="KW-1133">Transmembrane helix</keyword>
<evidence type="ECO:0000256" key="1">
    <source>
        <dbReference type="SAM" id="Phobius"/>
    </source>
</evidence>
<feature type="transmembrane region" description="Helical" evidence="1">
    <location>
        <begin position="342"/>
        <end position="368"/>
    </location>
</feature>
<feature type="transmembrane region" description="Helical" evidence="1">
    <location>
        <begin position="65"/>
        <end position="85"/>
    </location>
</feature>
<dbReference type="Proteomes" id="UP001642464">
    <property type="component" value="Unassembled WGS sequence"/>
</dbReference>
<reference evidence="2 3" key="1">
    <citation type="submission" date="2024-02" db="EMBL/GenBank/DDBJ databases">
        <authorList>
            <person name="Chen Y."/>
            <person name="Shah S."/>
            <person name="Dougan E. K."/>
            <person name="Thang M."/>
            <person name="Chan C."/>
        </authorList>
    </citation>
    <scope>NUCLEOTIDE SEQUENCE [LARGE SCALE GENOMIC DNA]</scope>
</reference>
<accession>A0ABP0J919</accession>
<feature type="transmembrane region" description="Helical" evidence="1">
    <location>
        <begin position="158"/>
        <end position="176"/>
    </location>
</feature>
<dbReference type="EMBL" id="CAXAMM010006374">
    <property type="protein sequence ID" value="CAK9010831.1"/>
    <property type="molecule type" value="Genomic_DNA"/>
</dbReference>
<evidence type="ECO:0000313" key="3">
    <source>
        <dbReference type="Proteomes" id="UP001642464"/>
    </source>
</evidence>
<keyword evidence="3" id="KW-1185">Reference proteome</keyword>
<name>A0ABP0J919_9DINO</name>
<keyword evidence="1" id="KW-0812">Transmembrane</keyword>
<feature type="transmembrane region" description="Helical" evidence="1">
    <location>
        <begin position="388"/>
        <end position="412"/>
    </location>
</feature>
<evidence type="ECO:0000313" key="2">
    <source>
        <dbReference type="EMBL" id="CAK9010831.1"/>
    </source>
</evidence>
<protein>
    <recommendedName>
        <fullName evidence="4">Membrane-associated protein</fullName>
    </recommendedName>
</protein>
<feature type="transmembrane region" description="Helical" evidence="1">
    <location>
        <begin position="117"/>
        <end position="138"/>
    </location>
</feature>
<feature type="non-terminal residue" evidence="2">
    <location>
        <position position="1"/>
    </location>
</feature>
<keyword evidence="1" id="KW-0472">Membrane</keyword>
<feature type="transmembrane region" description="Helical" evidence="1">
    <location>
        <begin position="27"/>
        <end position="45"/>
    </location>
</feature>
<gene>
    <name evidence="2" type="ORF">SCF082_LOCUS10839</name>
</gene>
<evidence type="ECO:0008006" key="4">
    <source>
        <dbReference type="Google" id="ProtNLM"/>
    </source>
</evidence>
<sequence>KTLRSLEVSTTAPVASANFGLLKTVRATLLLATPLVLIYLCSGNYYECSPPLWQTTSANFQAEPLADFCVIACWCAMLVLFRTVIASMPAEGESFAGAQNERNGNVGGLIRARAQTVLVWLLWFGVVVVFSLPSVLYAFANSLPAHNVSGINDTMLNFIHRTAPVLTVLIDMFLAVRISNRYSKLTGITADRLLMTFRLFAAWLLPLLITVVLDENCISGWKWTWTICQTGSTQQFFDWTIYSEEILNTQRDICNLSETWWSDGRCSRAIVGNLTPFLLQKLLLRSTLQPLLLLFMWQFSRLEREGNLQNGHHLRIFAVGPKTSSSLTPVQQMSLLTTQMELLLFWSPFIPLLSLGILGVGVTNLLLFDLGVWTFGVKLACPGTGTTAQTGATLSGTYLGFALFGGCFFQLWHAFNTRMCGRSMLLISSVAIMGPWAKHFLPMERARHHFWEGGFIASTQADVEMSRRTHAAEPVVP</sequence>
<proteinExistence type="predicted"/>